<dbReference type="Pfam" id="PF03639">
    <property type="entry name" value="Glyco_hydro_81"/>
    <property type="match status" value="1"/>
</dbReference>
<keyword evidence="4" id="KW-0378">Hydrolase</keyword>
<feature type="domain" description="Glycosyl hydrolase family 81 C-terminal" evidence="11">
    <location>
        <begin position="337"/>
        <end position="662"/>
    </location>
</feature>
<dbReference type="GO" id="GO:0052861">
    <property type="term" value="F:endo-1,3(4)-beta-glucanase activity"/>
    <property type="evidence" value="ECO:0007669"/>
    <property type="project" value="InterPro"/>
</dbReference>
<evidence type="ECO:0000256" key="4">
    <source>
        <dbReference type="ARBA" id="ARBA00022801"/>
    </source>
</evidence>
<dbReference type="EMBL" id="LNIX01000004">
    <property type="protein sequence ID" value="OXA55881.1"/>
    <property type="molecule type" value="Genomic_DNA"/>
</dbReference>
<keyword evidence="13" id="KW-1185">Reference proteome</keyword>
<dbReference type="AlphaFoldDB" id="A0A226EGH5"/>
<evidence type="ECO:0000313" key="12">
    <source>
        <dbReference type="EMBL" id="OXA55881.1"/>
    </source>
</evidence>
<dbReference type="InterPro" id="IPR040720">
    <property type="entry name" value="GH81_C"/>
</dbReference>
<evidence type="ECO:0000256" key="5">
    <source>
        <dbReference type="ARBA" id="ARBA00023277"/>
    </source>
</evidence>
<dbReference type="Proteomes" id="UP000198287">
    <property type="component" value="Unassembled WGS sequence"/>
</dbReference>
<dbReference type="GO" id="GO:0071555">
    <property type="term" value="P:cell wall organization"/>
    <property type="evidence" value="ECO:0007669"/>
    <property type="project" value="UniProtKB-KW"/>
</dbReference>
<dbReference type="CDD" id="cd00257">
    <property type="entry name" value="beta-trefoil_FSCN-like"/>
    <property type="match status" value="1"/>
</dbReference>
<keyword evidence="7" id="KW-0961">Cell wall biogenesis/degradation</keyword>
<protein>
    <recommendedName>
        <fullName evidence="3">glucan endo-1,3-beta-D-glucosidase</fullName>
        <ecNumber evidence="3">3.2.1.39</ecNumber>
    </recommendedName>
</protein>
<evidence type="ECO:0000259" key="11">
    <source>
        <dbReference type="Pfam" id="PF17652"/>
    </source>
</evidence>
<feature type="domain" description="Glycosyl hydrolase family 81 N-terminal" evidence="10">
    <location>
        <begin position="53"/>
        <end position="319"/>
    </location>
</feature>
<comment type="similarity">
    <text evidence="2">Belongs to the glycosyl hydrolase 81 family.</text>
</comment>
<dbReference type="GO" id="GO:0000272">
    <property type="term" value="P:polysaccharide catabolic process"/>
    <property type="evidence" value="ECO:0007669"/>
    <property type="project" value="UniProtKB-KW"/>
</dbReference>
<dbReference type="EC" id="3.2.1.39" evidence="3"/>
<accession>A0A226EGH5</accession>
<dbReference type="Gene3D" id="2.80.10.50">
    <property type="match status" value="2"/>
</dbReference>
<dbReference type="SUPFAM" id="SSF50405">
    <property type="entry name" value="Actin-crosslinking proteins"/>
    <property type="match status" value="2"/>
</dbReference>
<dbReference type="Pfam" id="PF17652">
    <property type="entry name" value="Glyco_hydro81C"/>
    <property type="match status" value="1"/>
</dbReference>
<keyword evidence="9" id="KW-0732">Signal</keyword>
<evidence type="ECO:0000256" key="6">
    <source>
        <dbReference type="ARBA" id="ARBA00023295"/>
    </source>
</evidence>
<dbReference type="InterPro" id="IPR040451">
    <property type="entry name" value="GH81_N"/>
</dbReference>
<feature type="signal peptide" evidence="9">
    <location>
        <begin position="1"/>
        <end position="18"/>
    </location>
</feature>
<comment type="caution">
    <text evidence="12">The sequence shown here is derived from an EMBL/GenBank/DDBJ whole genome shotgun (WGS) entry which is preliminary data.</text>
</comment>
<keyword evidence="6" id="KW-0326">Glycosidase</keyword>
<sequence length="965" mass="104326">MKVGLVFGVIFLLRGCNGAGGPSDDPIAVTPPNLPGGEIACDAPPGPFFVDFSPPFPTDAWWSGFTVTNQDANVAGPFPYQSATSNTGLTFGIGDNREFDGASVKVPTQVDWTASIADLPNALNNRKATAWDTQTVCLQYFNGQGATMDTCLIPGSPYMTFVFRNAGIVLTSGGGTITEFLWVTPGQRARVTLQNGVYYTLYVVEGTADLTAAGTTITSPPGTSATIRLSKVKALGQEAVLDAYSTTYATGLDFRYNVQGNVATTTWTWDVVGDPSQLLILSWPHHRELLQGGQFVNIEYLTLKGPMRGVLGNVWIQQYELPTISWFAEAPIHASCLAELTKTLEAEVNSLTVMIPGDFYFWGGAFGRASRLALIAEQIGRPDLITRVVDILKESCNYWFDPAHTPAAAFETGWGGFINKEGWNNTWVDFGNAYYNDHHFHYGYLLYGAAVIGKYDPAWLNQNMDFMMHVARDVGNPSPNDPHHTVTRHMDFFAGHSWASGIANGAGPRDQESSGEAINGYYGLLLFAHAVNNQALIDWSRFLLAMEIKGAQVYWHLYPNRAPDASPYPEQPFRDLTTVGNVMDWQTGAWLFWGDQRTQIAAIQILPLTPIGQVTYDREWMEGVVPYCQVELDDVTIGDAFKSVIYAAYAKVNPQEAYAYSSRLFDWGTGNSASNQLYFVATQASGADICSAAQQTPEGLFTIQDAATGLFVTAEGNGNLAATTSADVLASKFVLGFTPGGGTIQVLSSELFVTASPNGDMPITAARETVGSYEVFRWTPQADQTYTLTAMVNRAEVTTSAGEGQLINNANSTNGIPAGRYRLVPTDNAPPVDLPPTATIRSVENTRYVVATAGAPTLMTTSPDVGGATRWAFAKVEESPEASPYYTIQNLDTQQYVTGNMAGTVPLSATAPAPQAWEHFQVVAYQGSYILIHVASGHPVASQADDTLIDNTTTINGSTLWAIAA</sequence>
<organism evidence="12 13">
    <name type="scientific">Folsomia candida</name>
    <name type="common">Springtail</name>
    <dbReference type="NCBI Taxonomy" id="158441"/>
    <lineage>
        <taxon>Eukaryota</taxon>
        <taxon>Metazoa</taxon>
        <taxon>Ecdysozoa</taxon>
        <taxon>Arthropoda</taxon>
        <taxon>Hexapoda</taxon>
        <taxon>Collembola</taxon>
        <taxon>Entomobryomorpha</taxon>
        <taxon>Isotomoidea</taxon>
        <taxon>Isotomidae</taxon>
        <taxon>Proisotominae</taxon>
        <taxon>Folsomia</taxon>
    </lineage>
</organism>
<gene>
    <name evidence="12" type="ORF">Fcan01_09307</name>
</gene>
<dbReference type="GO" id="GO:0042973">
    <property type="term" value="F:glucan endo-1,3-beta-D-glucosidase activity"/>
    <property type="evidence" value="ECO:0007669"/>
    <property type="project" value="UniProtKB-EC"/>
</dbReference>
<evidence type="ECO:0000256" key="7">
    <source>
        <dbReference type="ARBA" id="ARBA00023316"/>
    </source>
</evidence>
<keyword evidence="5" id="KW-0119">Carbohydrate metabolism</keyword>
<feature type="chain" id="PRO_5012262797" description="glucan endo-1,3-beta-D-glucosidase" evidence="9">
    <location>
        <begin position="19"/>
        <end position="965"/>
    </location>
</feature>
<keyword evidence="8" id="KW-0624">Polysaccharide degradation</keyword>
<dbReference type="PROSITE" id="PS52008">
    <property type="entry name" value="GH81"/>
    <property type="match status" value="1"/>
</dbReference>
<evidence type="ECO:0000256" key="9">
    <source>
        <dbReference type="SAM" id="SignalP"/>
    </source>
</evidence>
<dbReference type="Gene3D" id="2.70.98.30">
    <property type="entry name" value="Golgi alpha-mannosidase II, domain 4"/>
    <property type="match status" value="1"/>
</dbReference>
<dbReference type="InterPro" id="IPR005200">
    <property type="entry name" value="Endo-beta-glucanase"/>
</dbReference>
<dbReference type="PANTHER" id="PTHR31983:SF0">
    <property type="entry name" value="GLUCAN ENDO-1,3-BETA-D-GLUCOSIDASE 2"/>
    <property type="match status" value="1"/>
</dbReference>
<dbReference type="OMA" id="WAPQEWR"/>
<evidence type="ECO:0000313" key="13">
    <source>
        <dbReference type="Proteomes" id="UP000198287"/>
    </source>
</evidence>
<evidence type="ECO:0000259" key="10">
    <source>
        <dbReference type="Pfam" id="PF03639"/>
    </source>
</evidence>
<comment type="catalytic activity">
    <reaction evidence="1">
        <text>Hydrolysis of (1-&gt;3)-beta-D-glucosidic linkages in (1-&gt;3)-beta-D-glucans.</text>
        <dbReference type="EC" id="3.2.1.39"/>
    </reaction>
</comment>
<evidence type="ECO:0000256" key="8">
    <source>
        <dbReference type="ARBA" id="ARBA00023326"/>
    </source>
</evidence>
<dbReference type="InterPro" id="IPR008999">
    <property type="entry name" value="Actin-crosslinking"/>
</dbReference>
<reference evidence="12 13" key="1">
    <citation type="submission" date="2015-12" db="EMBL/GenBank/DDBJ databases">
        <title>The genome of Folsomia candida.</title>
        <authorList>
            <person name="Faddeeva A."/>
            <person name="Derks M.F."/>
            <person name="Anvar Y."/>
            <person name="Smit S."/>
            <person name="Van Straalen N."/>
            <person name="Roelofs D."/>
        </authorList>
    </citation>
    <scope>NUCLEOTIDE SEQUENCE [LARGE SCALE GENOMIC DNA]</scope>
    <source>
        <strain evidence="12 13">VU population</strain>
        <tissue evidence="12">Whole body</tissue>
    </source>
</reference>
<evidence type="ECO:0000256" key="1">
    <source>
        <dbReference type="ARBA" id="ARBA00000382"/>
    </source>
</evidence>
<proteinExistence type="inferred from homology"/>
<evidence type="ECO:0000256" key="2">
    <source>
        <dbReference type="ARBA" id="ARBA00010730"/>
    </source>
</evidence>
<name>A0A226EGH5_FOLCA</name>
<evidence type="ECO:0000256" key="3">
    <source>
        <dbReference type="ARBA" id="ARBA00012780"/>
    </source>
</evidence>
<dbReference type="PANTHER" id="PTHR31983">
    <property type="entry name" value="ENDO-1,3(4)-BETA-GLUCANASE 1"/>
    <property type="match status" value="1"/>
</dbReference>
<dbReference type="OrthoDB" id="8248856at2759"/>